<dbReference type="RefSeq" id="WP_196459875.1">
    <property type="nucleotide sequence ID" value="NZ_JACFYY010000011.1"/>
</dbReference>
<reference evidence="1" key="1">
    <citation type="submission" date="2022-09" db="EMBL/GenBank/DDBJ databases">
        <title>Intensive care unit water sources are persistently colonized with multi-drug resistant bacteria and are the site of extensive horizontal gene transfer of antibiotic resistance genes.</title>
        <authorList>
            <person name="Diorio-Toth L."/>
        </authorList>
    </citation>
    <scope>NUCLEOTIDE SEQUENCE</scope>
    <source>
        <strain evidence="1">GD03863</strain>
    </source>
</reference>
<dbReference type="EMBL" id="JAOCDH010000005">
    <property type="protein sequence ID" value="MDH0701118.1"/>
    <property type="molecule type" value="Genomic_DNA"/>
</dbReference>
<dbReference type="Proteomes" id="UP001161137">
    <property type="component" value="Unassembled WGS sequence"/>
</dbReference>
<sequence length="269" mass="32031">MLQLIRDPVAVITASHKRYLQFNAFQEVARQFGQPVSDSEVPIRTPEQTYEWLRPRLFYDREGRRFANYFKEWKSIDAQSLLPTRVDAMMSSLYRYLGVDSEYRDPLFYKDFHGFLQRTLMFSNVDLDMYGYCLPVRLELARNESTLDRRRWQVLARQAFPIRDLGRGEAESIELLLVTPMQKWLGLPGKLATYLTSVGLSELVEVMDQHVIPRWFRGMTMAQEFIEQRWVRELNEQLLNRMKQELGDDLCRFCEHHPEMQPELHHFVS</sequence>
<dbReference type="AlphaFoldDB" id="A0AA42LKG1"/>
<protein>
    <recommendedName>
        <fullName evidence="3">Sulfotransferase family protein</fullName>
    </recommendedName>
</protein>
<evidence type="ECO:0000313" key="1">
    <source>
        <dbReference type="EMBL" id="MDH0701118.1"/>
    </source>
</evidence>
<name>A0AA42LKG1_9GAMM</name>
<evidence type="ECO:0008006" key="3">
    <source>
        <dbReference type="Google" id="ProtNLM"/>
    </source>
</evidence>
<comment type="caution">
    <text evidence="1">The sequence shown here is derived from an EMBL/GenBank/DDBJ whole genome shotgun (WGS) entry which is preliminary data.</text>
</comment>
<accession>A0AA42LKG1</accession>
<organism evidence="1 2">
    <name type="scientific">Ectopseudomonas toyotomiensis</name>
    <dbReference type="NCBI Taxonomy" id="554344"/>
    <lineage>
        <taxon>Bacteria</taxon>
        <taxon>Pseudomonadati</taxon>
        <taxon>Pseudomonadota</taxon>
        <taxon>Gammaproteobacteria</taxon>
        <taxon>Pseudomonadales</taxon>
        <taxon>Pseudomonadaceae</taxon>
        <taxon>Ectopseudomonas</taxon>
    </lineage>
</organism>
<proteinExistence type="predicted"/>
<evidence type="ECO:0000313" key="2">
    <source>
        <dbReference type="Proteomes" id="UP001161137"/>
    </source>
</evidence>
<gene>
    <name evidence="1" type="ORF">N5D41_06385</name>
</gene>